<reference evidence="18" key="2">
    <citation type="submission" date="2020-03" db="EMBL/GenBank/DDBJ databases">
        <title>Walnut 2.0.</title>
        <authorList>
            <person name="Marrano A."/>
            <person name="Britton M."/>
            <person name="Zimin A.V."/>
            <person name="Zaini P.A."/>
            <person name="Workman R."/>
            <person name="Puiu D."/>
            <person name="Bianco L."/>
            <person name="Allen B.J."/>
            <person name="Troggio M."/>
            <person name="Leslie C.A."/>
            <person name="Timp W."/>
            <person name="Dendekar A."/>
            <person name="Salzberg S.L."/>
            <person name="Neale D.B."/>
        </authorList>
    </citation>
    <scope>NUCLEOTIDE SEQUENCE</scope>
    <source>
        <tissue evidence="18">Leaves</tissue>
    </source>
</reference>
<comment type="caution">
    <text evidence="15">Lacks conserved residue(s) required for the propagation of feature annotation.</text>
</comment>
<feature type="disulfide bond" evidence="14 15">
    <location>
        <begin position="42"/>
        <end position="54"/>
    </location>
</feature>
<evidence type="ECO:0000313" key="19">
    <source>
        <dbReference type="Proteomes" id="UP000619265"/>
    </source>
</evidence>
<evidence type="ECO:0000256" key="6">
    <source>
        <dbReference type="ARBA" id="ARBA00022801"/>
    </source>
</evidence>
<dbReference type="CDD" id="cd00035">
    <property type="entry name" value="ChtBD1"/>
    <property type="match status" value="1"/>
</dbReference>
<reference evidence="18" key="1">
    <citation type="submission" date="2015-10" db="EMBL/GenBank/DDBJ databases">
        <authorList>
            <person name="Martinez-Garcia P.J."/>
            <person name="Crepeau M.W."/>
            <person name="Puiu D."/>
            <person name="Gonzalez-Ibeas D."/>
            <person name="Whalen J."/>
            <person name="Stevens K."/>
            <person name="Paul R."/>
            <person name="Butterfield T."/>
            <person name="Britton M."/>
            <person name="Reagan R."/>
            <person name="Chakraborty S."/>
            <person name="Walawage S.L."/>
            <person name="Vasquez-Gross H.A."/>
            <person name="Cardeno C."/>
            <person name="Famula R."/>
            <person name="Pratt K."/>
            <person name="Kuruganti S."/>
            <person name="Aradhya M.K."/>
            <person name="Leslie C.A."/>
            <person name="Dandekar A.M."/>
            <person name="Salzberg S.L."/>
            <person name="Wegrzyn J.L."/>
            <person name="Langley C.H."/>
            <person name="Neale D.B."/>
        </authorList>
    </citation>
    <scope>NUCLEOTIDE SEQUENCE</scope>
    <source>
        <tissue evidence="18">Leaves</tissue>
    </source>
</reference>
<feature type="signal peptide" evidence="16">
    <location>
        <begin position="1"/>
        <end position="37"/>
    </location>
</feature>
<dbReference type="SUPFAM" id="SSF53955">
    <property type="entry name" value="Lysozyme-like"/>
    <property type="match status" value="1"/>
</dbReference>
<proteinExistence type="predicted"/>
<dbReference type="InterPro" id="IPR000726">
    <property type="entry name" value="Glyco_hydro_19_cat"/>
</dbReference>
<keyword evidence="9 14" id="KW-1015">Disulfide bond</keyword>
<evidence type="ECO:0000256" key="8">
    <source>
        <dbReference type="ARBA" id="ARBA00023024"/>
    </source>
</evidence>
<keyword evidence="3" id="KW-0929">Antimicrobial</keyword>
<dbReference type="FunFam" id="3.30.60.10:FF:000006">
    <property type="entry name" value="Agglutinin isolectin 1"/>
    <property type="match status" value="1"/>
</dbReference>
<dbReference type="PROSITE" id="PS00774">
    <property type="entry name" value="CHITINASE_19_2"/>
    <property type="match status" value="1"/>
</dbReference>
<dbReference type="InterPro" id="IPR001002">
    <property type="entry name" value="Chitin-bd_1"/>
</dbReference>
<dbReference type="AlphaFoldDB" id="A0A833UB88"/>
<keyword evidence="8" id="KW-0146">Chitin degradation</keyword>
<dbReference type="GO" id="GO:0008843">
    <property type="term" value="F:endochitinase activity"/>
    <property type="evidence" value="ECO:0007669"/>
    <property type="project" value="UniProtKB-EC"/>
</dbReference>
<evidence type="ECO:0000256" key="4">
    <source>
        <dbReference type="ARBA" id="ARBA00022577"/>
    </source>
</evidence>
<evidence type="ECO:0000256" key="14">
    <source>
        <dbReference type="PIRSR" id="PIRSR001060-2"/>
    </source>
</evidence>
<feature type="disulfide bond" evidence="14 15">
    <location>
        <begin position="47"/>
        <end position="61"/>
    </location>
</feature>
<dbReference type="Gene3D" id="3.30.60.10">
    <property type="entry name" value="Endochitinase-like"/>
    <property type="match status" value="1"/>
</dbReference>
<dbReference type="Gene3D" id="3.30.20.10">
    <property type="entry name" value="Endochitinase, domain 2"/>
    <property type="match status" value="1"/>
</dbReference>
<dbReference type="PROSITE" id="PS00773">
    <property type="entry name" value="CHITINASE_19_1"/>
    <property type="match status" value="1"/>
</dbReference>
<dbReference type="Gene3D" id="1.10.530.10">
    <property type="match status" value="1"/>
</dbReference>
<evidence type="ECO:0000256" key="10">
    <source>
        <dbReference type="ARBA" id="ARBA00023277"/>
    </source>
</evidence>
<name>A0A833UB88_JUGRE</name>
<keyword evidence="16" id="KW-0732">Signal</keyword>
<sequence length="296" mass="31927">MENRARYPPKMAGFSARQDLLTLILLGILAASTHVKGQNCGCPPNLCCSQFGYCGTTEAYCGVGCKEGPCTNTSSFAQTYYCLPFFGSSIDVSVADFVTDDFFNGILNETSTGGCPGKSFYTRAAFLDAVSAYKQFAAGSVYDSKRAVAAFFANVAHETGSLCYIEEIDGASLDYCDKTNTLYPCKSNKKYYGRGPLQLTWNYNYGAAGSDIGIDILNSPELVATDPIISFKTALWFWMTNVHQRLSQGGFGATIQAINGAIECNGRNPSAVQSRTGYYIKYCDLLGIAPGDNLSC</sequence>
<evidence type="ECO:0000256" key="15">
    <source>
        <dbReference type="PROSITE-ProRule" id="PRU00261"/>
    </source>
</evidence>
<keyword evidence="12" id="KW-0624">Polysaccharide degradation</keyword>
<protein>
    <recommendedName>
        <fullName evidence="2">chitinase</fullName>
        <ecNumber evidence="2">3.2.1.14</ecNumber>
    </recommendedName>
</protein>
<keyword evidence="6" id="KW-0378">Hydrolase</keyword>
<keyword evidence="10" id="KW-0119">Carbohydrate metabolism</keyword>
<evidence type="ECO:0000256" key="3">
    <source>
        <dbReference type="ARBA" id="ARBA00022529"/>
    </source>
</evidence>
<dbReference type="InterPro" id="IPR023346">
    <property type="entry name" value="Lysozyme-like_dom_sf"/>
</dbReference>
<gene>
    <name evidence="18" type="ORF">F2P56_027558</name>
</gene>
<organism evidence="18 19">
    <name type="scientific">Juglans regia</name>
    <name type="common">English walnut</name>
    <dbReference type="NCBI Taxonomy" id="51240"/>
    <lineage>
        <taxon>Eukaryota</taxon>
        <taxon>Viridiplantae</taxon>
        <taxon>Streptophyta</taxon>
        <taxon>Embryophyta</taxon>
        <taxon>Tracheophyta</taxon>
        <taxon>Spermatophyta</taxon>
        <taxon>Magnoliopsida</taxon>
        <taxon>eudicotyledons</taxon>
        <taxon>Gunneridae</taxon>
        <taxon>Pentapetalae</taxon>
        <taxon>rosids</taxon>
        <taxon>fabids</taxon>
        <taxon>Fagales</taxon>
        <taxon>Juglandaceae</taxon>
        <taxon>Juglans</taxon>
    </lineage>
</organism>
<evidence type="ECO:0000256" key="12">
    <source>
        <dbReference type="ARBA" id="ARBA00023326"/>
    </source>
</evidence>
<dbReference type="SUPFAM" id="SSF57016">
    <property type="entry name" value="Plant lectins/antimicrobial peptides"/>
    <property type="match status" value="1"/>
</dbReference>
<dbReference type="InterPro" id="IPR016283">
    <property type="entry name" value="Glyco_hydro_19"/>
</dbReference>
<dbReference type="Proteomes" id="UP000619265">
    <property type="component" value="Unassembled WGS sequence"/>
</dbReference>
<dbReference type="Pfam" id="PF00187">
    <property type="entry name" value="Chitin_bind_1"/>
    <property type="match status" value="1"/>
</dbReference>
<dbReference type="GO" id="GO:0008061">
    <property type="term" value="F:chitin binding"/>
    <property type="evidence" value="ECO:0007669"/>
    <property type="project" value="UniProtKB-UniRule"/>
</dbReference>
<feature type="chain" id="PRO_5032343459" description="chitinase" evidence="16">
    <location>
        <begin position="38"/>
        <end position="296"/>
    </location>
</feature>
<evidence type="ECO:0000256" key="5">
    <source>
        <dbReference type="ARBA" id="ARBA00022669"/>
    </source>
</evidence>
<dbReference type="GO" id="GO:0000272">
    <property type="term" value="P:polysaccharide catabolic process"/>
    <property type="evidence" value="ECO:0007669"/>
    <property type="project" value="UniProtKB-KW"/>
</dbReference>
<dbReference type="Pfam" id="PF00182">
    <property type="entry name" value="Glyco_hydro_19"/>
    <property type="match status" value="2"/>
</dbReference>
<dbReference type="PIRSF" id="PIRSF001060">
    <property type="entry name" value="Endochitinase"/>
    <property type="match status" value="1"/>
</dbReference>
<evidence type="ECO:0000256" key="11">
    <source>
        <dbReference type="ARBA" id="ARBA00023295"/>
    </source>
</evidence>
<feature type="disulfide bond" evidence="14">
    <location>
        <begin position="176"/>
        <end position="185"/>
    </location>
</feature>
<accession>A0A833UB88</accession>
<dbReference type="PRINTS" id="PR00451">
    <property type="entry name" value="CHITINBINDNG"/>
</dbReference>
<feature type="disulfide bond" evidence="14">
    <location>
        <begin position="264"/>
        <end position="296"/>
    </location>
</feature>
<dbReference type="CDD" id="cd00325">
    <property type="entry name" value="chitinase_GH19"/>
    <property type="match status" value="1"/>
</dbReference>
<dbReference type="EMBL" id="LIHL02000012">
    <property type="protein sequence ID" value="KAF5452578.1"/>
    <property type="molecule type" value="Genomic_DNA"/>
</dbReference>
<dbReference type="GO" id="GO:0006032">
    <property type="term" value="P:chitin catabolic process"/>
    <property type="evidence" value="ECO:0007669"/>
    <property type="project" value="UniProtKB-KW"/>
</dbReference>
<dbReference type="InterPro" id="IPR018371">
    <property type="entry name" value="Chitin-binding_1_CS"/>
</dbReference>
<dbReference type="PANTHER" id="PTHR22595">
    <property type="entry name" value="CHITINASE-RELATED"/>
    <property type="match status" value="1"/>
</dbReference>
<evidence type="ECO:0000256" key="7">
    <source>
        <dbReference type="ARBA" id="ARBA00022821"/>
    </source>
</evidence>
<feature type="disulfide bond" evidence="14">
    <location>
        <begin position="115"/>
        <end position="163"/>
    </location>
</feature>
<comment type="caution">
    <text evidence="18">The sequence shown here is derived from an EMBL/GenBank/DDBJ whole genome shotgun (WGS) entry which is preliminary data.</text>
</comment>
<dbReference type="PROSITE" id="PS00026">
    <property type="entry name" value="CHIT_BIND_I_1"/>
    <property type="match status" value="1"/>
</dbReference>
<keyword evidence="4" id="KW-0295">Fungicide</keyword>
<dbReference type="GO" id="GO:0031640">
    <property type="term" value="P:killing of cells of another organism"/>
    <property type="evidence" value="ECO:0007669"/>
    <property type="project" value="UniProtKB-KW"/>
</dbReference>
<evidence type="ECO:0000256" key="2">
    <source>
        <dbReference type="ARBA" id="ARBA00012729"/>
    </source>
</evidence>
<evidence type="ECO:0000256" key="13">
    <source>
        <dbReference type="PIRSR" id="PIRSR001060-1"/>
    </source>
</evidence>
<dbReference type="GO" id="GO:0016998">
    <property type="term" value="P:cell wall macromolecule catabolic process"/>
    <property type="evidence" value="ECO:0007669"/>
    <property type="project" value="InterPro"/>
</dbReference>
<feature type="active site" description="Proton donor" evidence="13">
    <location>
        <position position="158"/>
    </location>
</feature>
<dbReference type="Gramene" id="Jr12_13540_p1">
    <property type="protein sequence ID" value="cds.Jr12_13540_p1"/>
    <property type="gene ID" value="Jr12_13540"/>
</dbReference>
<evidence type="ECO:0000256" key="9">
    <source>
        <dbReference type="ARBA" id="ARBA00023157"/>
    </source>
</evidence>
<evidence type="ECO:0000256" key="1">
    <source>
        <dbReference type="ARBA" id="ARBA00000822"/>
    </source>
</evidence>
<dbReference type="GO" id="GO:0050832">
    <property type="term" value="P:defense response to fungus"/>
    <property type="evidence" value="ECO:0007669"/>
    <property type="project" value="UniProtKB-KW"/>
</dbReference>
<evidence type="ECO:0000259" key="17">
    <source>
        <dbReference type="PROSITE" id="PS50941"/>
    </source>
</evidence>
<evidence type="ECO:0000313" key="18">
    <source>
        <dbReference type="EMBL" id="KAF5452578.1"/>
    </source>
</evidence>
<keyword evidence="11" id="KW-0326">Glycosidase</keyword>
<dbReference type="EC" id="3.2.1.14" evidence="2"/>
<comment type="catalytic activity">
    <reaction evidence="1">
        <text>Random endo-hydrolysis of N-acetyl-beta-D-glucosaminide (1-&gt;4)-beta-linkages in chitin and chitodextrins.</text>
        <dbReference type="EC" id="3.2.1.14"/>
    </reaction>
</comment>
<dbReference type="PROSITE" id="PS50941">
    <property type="entry name" value="CHIT_BIND_I_2"/>
    <property type="match status" value="1"/>
</dbReference>
<evidence type="ECO:0000256" key="16">
    <source>
        <dbReference type="SAM" id="SignalP"/>
    </source>
</evidence>
<dbReference type="PANTHER" id="PTHR22595:SF197">
    <property type="entry name" value="CHITINASE FAMILY PROTEIN"/>
    <property type="match status" value="1"/>
</dbReference>
<dbReference type="FunFam" id="3.30.20.10:FF:000001">
    <property type="entry name" value="Endochitinase (Chitinase)"/>
    <property type="match status" value="1"/>
</dbReference>
<feature type="domain" description="Chitin-binding type-1" evidence="17">
    <location>
        <begin position="37"/>
        <end position="72"/>
    </location>
</feature>
<dbReference type="InterPro" id="IPR036861">
    <property type="entry name" value="Endochitinase-like_sf"/>
</dbReference>
<keyword evidence="5 15" id="KW-0147">Chitin-binding</keyword>
<dbReference type="SMART" id="SM00270">
    <property type="entry name" value="ChtBD1"/>
    <property type="match status" value="1"/>
</dbReference>
<keyword evidence="7" id="KW-0611">Plant defense</keyword>